<dbReference type="PANTHER" id="PTHR33156">
    <property type="entry name" value="OS02G0230000 PROTEIN"/>
    <property type="match status" value="1"/>
</dbReference>
<comment type="caution">
    <text evidence="2">The sequence shown here is derived from an EMBL/GenBank/DDBJ whole genome shotgun (WGS) entry which is preliminary data.</text>
</comment>
<dbReference type="AlphaFoldDB" id="A0ABD3RLE4"/>
<evidence type="ECO:0000256" key="1">
    <source>
        <dbReference type="SAM" id="MobiDB-lite"/>
    </source>
</evidence>
<organism evidence="2 3">
    <name type="scientific">Penstemon smallii</name>
    <dbReference type="NCBI Taxonomy" id="265156"/>
    <lineage>
        <taxon>Eukaryota</taxon>
        <taxon>Viridiplantae</taxon>
        <taxon>Streptophyta</taxon>
        <taxon>Embryophyta</taxon>
        <taxon>Tracheophyta</taxon>
        <taxon>Spermatophyta</taxon>
        <taxon>Magnoliopsida</taxon>
        <taxon>eudicotyledons</taxon>
        <taxon>Gunneridae</taxon>
        <taxon>Pentapetalae</taxon>
        <taxon>asterids</taxon>
        <taxon>lamiids</taxon>
        <taxon>Lamiales</taxon>
        <taxon>Plantaginaceae</taxon>
        <taxon>Cheloneae</taxon>
        <taxon>Penstemon</taxon>
    </lineage>
</organism>
<evidence type="ECO:0000313" key="3">
    <source>
        <dbReference type="Proteomes" id="UP001634393"/>
    </source>
</evidence>
<reference evidence="2 3" key="1">
    <citation type="submission" date="2024-12" db="EMBL/GenBank/DDBJ databases">
        <title>The unique morphological basis and parallel evolutionary history of personate flowers in Penstemon.</title>
        <authorList>
            <person name="Depatie T.H."/>
            <person name="Wessinger C.A."/>
        </authorList>
    </citation>
    <scope>NUCLEOTIDE SEQUENCE [LARGE SCALE GENOMIC DNA]</scope>
    <source>
        <strain evidence="2">WTNN_2</strain>
        <tissue evidence="2">Leaf</tissue>
    </source>
</reference>
<accession>A0ABD3RLE4</accession>
<evidence type="ECO:0000313" key="2">
    <source>
        <dbReference type="EMBL" id="KAL3813789.1"/>
    </source>
</evidence>
<feature type="region of interest" description="Disordered" evidence="1">
    <location>
        <begin position="17"/>
        <end position="45"/>
    </location>
</feature>
<dbReference type="EMBL" id="JBJXBP010000008">
    <property type="protein sequence ID" value="KAL3813789.1"/>
    <property type="molecule type" value="Genomic_DNA"/>
</dbReference>
<evidence type="ECO:0008006" key="4">
    <source>
        <dbReference type="Google" id="ProtNLM"/>
    </source>
</evidence>
<gene>
    <name evidence="2" type="ORF">ACJIZ3_015057</name>
</gene>
<feature type="compositionally biased region" description="Polar residues" evidence="1">
    <location>
        <begin position="17"/>
        <end position="27"/>
    </location>
</feature>
<sequence length="155" mass="16851">MASNCARNLVRRSSNTAKTFLSRAQSPPSVPAGPSKLSGLSATPPRHRSIFSSRLPLELGCGVSLMPLHSVTASALLKSMLSSDVGQWGVLSEGRWWELGSAPNNIYFHPCVSSHENNCNSIKVPDIRHLLCEEVWLAKSLQCETHFGLQALKIS</sequence>
<protein>
    <recommendedName>
        <fullName evidence="4">Protein NUCLEAR FUSION DEFECTIVE 6, chloroplastic/mitochondrial-like</fullName>
    </recommendedName>
</protein>
<name>A0ABD3RLE4_9LAMI</name>
<proteinExistence type="predicted"/>
<dbReference type="PANTHER" id="PTHR33156:SF2">
    <property type="entry name" value="OS01G0738000 PROTEIN"/>
    <property type="match status" value="1"/>
</dbReference>
<dbReference type="Proteomes" id="UP001634393">
    <property type="component" value="Unassembled WGS sequence"/>
</dbReference>
<dbReference type="InterPro" id="IPR043459">
    <property type="entry name" value="NFD6/NOXY2-like"/>
</dbReference>
<keyword evidence="3" id="KW-1185">Reference proteome</keyword>